<sequence length="157" mass="17395">MIGRNVKKIGYSEHGKREERLHPTVVYYARMLDGAAGMIVDVVTAHGRGGRLCLCETVQDFVAKLSGLLGKEVFAVFMVQDEDDLVELYRKQEGLAGIPLILVLPDREHLTMAMGYGLPPTFTYFMGDDSAKVGDALGEMLKRSDTGRGRQSDREND</sequence>
<organism evidence="1 2">
    <name type="scientific">Syntrophorhabdus aromaticivorans</name>
    <dbReference type="NCBI Taxonomy" id="328301"/>
    <lineage>
        <taxon>Bacteria</taxon>
        <taxon>Pseudomonadati</taxon>
        <taxon>Thermodesulfobacteriota</taxon>
        <taxon>Syntrophorhabdia</taxon>
        <taxon>Syntrophorhabdales</taxon>
        <taxon>Syntrophorhabdaceae</taxon>
        <taxon>Syntrophorhabdus</taxon>
    </lineage>
</organism>
<comment type="caution">
    <text evidence="1">The sequence shown here is derived from an EMBL/GenBank/DDBJ whole genome shotgun (WGS) entry which is preliminary data.</text>
</comment>
<evidence type="ECO:0000313" key="2">
    <source>
        <dbReference type="Proteomes" id="UP000777265"/>
    </source>
</evidence>
<dbReference type="Proteomes" id="UP000777265">
    <property type="component" value="Unassembled WGS sequence"/>
</dbReference>
<accession>A0A971M282</accession>
<reference evidence="1" key="2">
    <citation type="submission" date="2020-01" db="EMBL/GenBank/DDBJ databases">
        <authorList>
            <person name="Campanaro S."/>
        </authorList>
    </citation>
    <scope>NUCLEOTIDE SEQUENCE</scope>
    <source>
        <strain evidence="1">AS06rmzACSIP_7</strain>
    </source>
</reference>
<gene>
    <name evidence="1" type="ORF">GXY80_00305</name>
</gene>
<reference evidence="1" key="1">
    <citation type="journal article" date="2020" name="Biotechnol. Biofuels">
        <title>New insights from the biogas microbiome by comprehensive genome-resolved metagenomics of nearly 1600 species originating from multiple anaerobic digesters.</title>
        <authorList>
            <person name="Campanaro S."/>
            <person name="Treu L."/>
            <person name="Rodriguez-R L.M."/>
            <person name="Kovalovszki A."/>
            <person name="Ziels R.M."/>
            <person name="Maus I."/>
            <person name="Zhu X."/>
            <person name="Kougias P.G."/>
            <person name="Basile A."/>
            <person name="Luo G."/>
            <person name="Schluter A."/>
            <person name="Konstantinidis K.T."/>
            <person name="Angelidaki I."/>
        </authorList>
    </citation>
    <scope>NUCLEOTIDE SEQUENCE</scope>
    <source>
        <strain evidence="1">AS06rmzACSIP_7</strain>
    </source>
</reference>
<dbReference type="EMBL" id="JAAYEE010000006">
    <property type="protein sequence ID" value="NLW33909.1"/>
    <property type="molecule type" value="Genomic_DNA"/>
</dbReference>
<name>A0A971M282_9BACT</name>
<proteinExistence type="predicted"/>
<protein>
    <submittedName>
        <fullName evidence="1">Uncharacterized protein</fullName>
    </submittedName>
</protein>
<dbReference type="AlphaFoldDB" id="A0A971M282"/>
<evidence type="ECO:0000313" key="1">
    <source>
        <dbReference type="EMBL" id="NLW33909.1"/>
    </source>
</evidence>